<dbReference type="Proteomes" id="UP001138686">
    <property type="component" value="Unassembled WGS sequence"/>
</dbReference>
<dbReference type="Pfam" id="PF01841">
    <property type="entry name" value="Transglut_core"/>
    <property type="match status" value="1"/>
</dbReference>
<name>A0A9X1FLQ4_9FLAO</name>
<sequence length="308" mass="36195">MKKLLVILCFTSFLGFSQDYERVDATIELYPKTFKKAEDFSKFITRDFFTQEDKVRAIYTWLIQNVRYDPDEYKKFNYSFTNYRERNQKEEKTRAKIIERTLQNGIAVCEGYAFVFEKLCQLQGIENYLIQGDTKTHFKDIGRPFKKNHMWNAAKIGDTWFLFDATWGAGKFNGKFIKEPTYFYYKTAPNQLIKSHYPEMVDDTFLNPTLMFSEFTKGPLIISPNLISEDIISPKNGTLYSNSSMNEIYFEIKTTAPKEIQYSYGDQKESVLFREKEGVVHFTVPVQMGHTSLLIYFDDNPVLGYKVE</sequence>
<reference evidence="2" key="1">
    <citation type="submission" date="2021-07" db="EMBL/GenBank/DDBJ databases">
        <title>Aureisphaera sp. CAU 1614 isolated from sea sediment.</title>
        <authorList>
            <person name="Kim W."/>
        </authorList>
    </citation>
    <scope>NUCLEOTIDE SEQUENCE</scope>
    <source>
        <strain evidence="2">CAU 1614</strain>
    </source>
</reference>
<comment type="caution">
    <text evidence="2">The sequence shown here is derived from an EMBL/GenBank/DDBJ whole genome shotgun (WGS) entry which is preliminary data.</text>
</comment>
<organism evidence="2 3">
    <name type="scientific">Halomarinibacterium sedimenti</name>
    <dbReference type="NCBI Taxonomy" id="2857106"/>
    <lineage>
        <taxon>Bacteria</taxon>
        <taxon>Pseudomonadati</taxon>
        <taxon>Bacteroidota</taxon>
        <taxon>Flavobacteriia</taxon>
        <taxon>Flavobacteriales</taxon>
        <taxon>Flavobacteriaceae</taxon>
        <taxon>Halomarinibacterium</taxon>
    </lineage>
</organism>
<keyword evidence="3" id="KW-1185">Reference proteome</keyword>
<dbReference type="GO" id="GO:0005737">
    <property type="term" value="C:cytoplasm"/>
    <property type="evidence" value="ECO:0007669"/>
    <property type="project" value="TreeGrafter"/>
</dbReference>
<gene>
    <name evidence="2" type="ORF">KXJ69_02430</name>
</gene>
<dbReference type="InterPro" id="IPR052557">
    <property type="entry name" value="CAP/Cytokinesis_protein"/>
</dbReference>
<protein>
    <recommendedName>
        <fullName evidence="1">Transglutaminase-like domain-containing protein</fullName>
    </recommendedName>
</protein>
<accession>A0A9X1FLQ4</accession>
<evidence type="ECO:0000259" key="1">
    <source>
        <dbReference type="SMART" id="SM00460"/>
    </source>
</evidence>
<dbReference type="RefSeq" id="WP_219050910.1">
    <property type="nucleotide sequence ID" value="NZ_JAHWDP010000001.1"/>
</dbReference>
<evidence type="ECO:0000313" key="3">
    <source>
        <dbReference type="Proteomes" id="UP001138686"/>
    </source>
</evidence>
<dbReference type="PANTHER" id="PTHR46333">
    <property type="entry name" value="CYTOKINESIS PROTEIN 3"/>
    <property type="match status" value="1"/>
</dbReference>
<evidence type="ECO:0000313" key="2">
    <source>
        <dbReference type="EMBL" id="MBW2936943.1"/>
    </source>
</evidence>
<dbReference type="PANTHER" id="PTHR46333:SF2">
    <property type="entry name" value="CYTOKINESIS PROTEIN 3"/>
    <property type="match status" value="1"/>
</dbReference>
<feature type="domain" description="Transglutaminase-like" evidence="1">
    <location>
        <begin position="101"/>
        <end position="167"/>
    </location>
</feature>
<proteinExistence type="predicted"/>
<dbReference type="EMBL" id="JAHWDP010000001">
    <property type="protein sequence ID" value="MBW2936943.1"/>
    <property type="molecule type" value="Genomic_DNA"/>
</dbReference>
<dbReference type="AlphaFoldDB" id="A0A9X1FLQ4"/>
<dbReference type="InterPro" id="IPR002931">
    <property type="entry name" value="Transglutaminase-like"/>
</dbReference>
<dbReference type="SMART" id="SM00460">
    <property type="entry name" value="TGc"/>
    <property type="match status" value="1"/>
</dbReference>